<evidence type="ECO:0000313" key="3">
    <source>
        <dbReference type="Proteomes" id="UP000789901"/>
    </source>
</evidence>
<name>A0ABN7VKS3_GIGMA</name>
<proteinExistence type="predicted"/>
<feature type="region of interest" description="Disordered" evidence="1">
    <location>
        <begin position="259"/>
        <end position="287"/>
    </location>
</feature>
<feature type="non-terminal residue" evidence="2">
    <location>
        <position position="440"/>
    </location>
</feature>
<keyword evidence="3" id="KW-1185">Reference proteome</keyword>
<reference evidence="2 3" key="1">
    <citation type="submission" date="2021-06" db="EMBL/GenBank/DDBJ databases">
        <authorList>
            <person name="Kallberg Y."/>
            <person name="Tangrot J."/>
            <person name="Rosling A."/>
        </authorList>
    </citation>
    <scope>NUCLEOTIDE SEQUENCE [LARGE SCALE GENOMIC DNA]</scope>
    <source>
        <strain evidence="2 3">120-4 pot B 10/14</strain>
    </source>
</reference>
<organism evidence="2 3">
    <name type="scientific">Gigaspora margarita</name>
    <dbReference type="NCBI Taxonomy" id="4874"/>
    <lineage>
        <taxon>Eukaryota</taxon>
        <taxon>Fungi</taxon>
        <taxon>Fungi incertae sedis</taxon>
        <taxon>Mucoromycota</taxon>
        <taxon>Glomeromycotina</taxon>
        <taxon>Glomeromycetes</taxon>
        <taxon>Diversisporales</taxon>
        <taxon>Gigasporaceae</taxon>
        <taxon>Gigaspora</taxon>
    </lineage>
</organism>
<comment type="caution">
    <text evidence="2">The sequence shown here is derived from an EMBL/GenBank/DDBJ whole genome shotgun (WGS) entry which is preliminary data.</text>
</comment>
<dbReference type="EMBL" id="CAJVQB010016795">
    <property type="protein sequence ID" value="CAG8781496.1"/>
    <property type="molecule type" value="Genomic_DNA"/>
</dbReference>
<accession>A0ABN7VKS3</accession>
<dbReference type="Proteomes" id="UP000789901">
    <property type="component" value="Unassembled WGS sequence"/>
</dbReference>
<gene>
    <name evidence="2" type="ORF">GMARGA_LOCUS19783</name>
</gene>
<sequence>MAQLFCGNICNNDDVNSICKTCGNETNSNVDNNSACNSNKANDACGDNSGDIASGNGNVADSGGNIAGNSGGNIAGSGGSNVASDGDSNIAGGGSGNIVGADDNDLRNILANSNLLPPFSGAISKSINNKYGIIKGHKKIIEFKSNFKFHMFDVNKKLNENDYTDPDMKYDDNLSSRKLSWSIAASDELFGLKSYKATIRLLAISCINSHDMTLKKFIEGPKYLDLQSLTLLQGSFEKEVLLKFEHSGVVKLFSKNEDNEKTDMNDQNMDIKKKTNEDQNTDTKKNTDNQNMDKYLLIVLNVSGIYKYHFVHLNRRSIGEIQKLKYPKRIYSAMINSKLDNPMSHERRLVLANLNLKYILKCLNKHYFFVDTIRGVRDTWNLQFKNKLIMCFEIDSIGLETGVTSSIESSMYFFNGDEKLLTYNLKINGQIGIFSAQYKN</sequence>
<protein>
    <submittedName>
        <fullName evidence="2">28930_t:CDS:1</fullName>
    </submittedName>
</protein>
<evidence type="ECO:0000313" key="2">
    <source>
        <dbReference type="EMBL" id="CAG8781496.1"/>
    </source>
</evidence>
<evidence type="ECO:0000256" key="1">
    <source>
        <dbReference type="SAM" id="MobiDB-lite"/>
    </source>
</evidence>